<keyword evidence="3" id="KW-0132">Cell division</keyword>
<evidence type="ECO:0000256" key="1">
    <source>
        <dbReference type="ARBA" id="ARBA00023054"/>
    </source>
</evidence>
<protein>
    <submittedName>
        <fullName evidence="3">Cell division protein ZapB</fullName>
    </submittedName>
</protein>
<dbReference type="GO" id="GO:0043093">
    <property type="term" value="P:FtsZ-dependent cytokinesis"/>
    <property type="evidence" value="ECO:0007669"/>
    <property type="project" value="InterPro"/>
</dbReference>
<dbReference type="Proteomes" id="UP000886124">
    <property type="component" value="Unassembled WGS sequence"/>
</dbReference>
<organism evidence="3">
    <name type="scientific">Caldithrix abyssi</name>
    <dbReference type="NCBI Taxonomy" id="187145"/>
    <lineage>
        <taxon>Bacteria</taxon>
        <taxon>Pseudomonadati</taxon>
        <taxon>Calditrichota</taxon>
        <taxon>Calditrichia</taxon>
        <taxon>Calditrichales</taxon>
        <taxon>Calditrichaceae</taxon>
        <taxon>Caldithrix</taxon>
    </lineage>
</organism>
<evidence type="ECO:0000256" key="2">
    <source>
        <dbReference type="SAM" id="Coils"/>
    </source>
</evidence>
<sequence>MRLEQFDKLQSLVNELIEQYRETKFTVNRLKKENQTLKKKLELCSDQGIDPKKITEIEHENEKLKRKQNVVSQQLKQLLEQLELSYSKQSGVDSLEKES</sequence>
<dbReference type="Gene3D" id="1.20.5.340">
    <property type="match status" value="1"/>
</dbReference>
<dbReference type="GO" id="GO:0090529">
    <property type="term" value="P:cell septum assembly"/>
    <property type="evidence" value="ECO:0007669"/>
    <property type="project" value="InterPro"/>
</dbReference>
<dbReference type="EMBL" id="DROD01000338">
    <property type="protein sequence ID" value="HHJ52527.1"/>
    <property type="molecule type" value="Genomic_DNA"/>
</dbReference>
<feature type="coiled-coil region" evidence="2">
    <location>
        <begin position="13"/>
        <end position="81"/>
    </location>
</feature>
<reference evidence="3" key="1">
    <citation type="journal article" date="2020" name="mSystems">
        <title>Genome- and Community-Level Interaction Insights into Carbon Utilization and Element Cycling Functions of Hydrothermarchaeota in Hydrothermal Sediment.</title>
        <authorList>
            <person name="Zhou Z."/>
            <person name="Liu Y."/>
            <person name="Xu W."/>
            <person name="Pan J."/>
            <person name="Luo Z.H."/>
            <person name="Li M."/>
        </authorList>
    </citation>
    <scope>NUCLEOTIDE SEQUENCE [LARGE SCALE GENOMIC DNA]</scope>
    <source>
        <strain evidence="3">HyVt-527</strain>
    </source>
</reference>
<keyword evidence="1 2" id="KW-0175">Coiled coil</keyword>
<keyword evidence="3" id="KW-0131">Cell cycle</keyword>
<gene>
    <name evidence="3" type="primary">zapB</name>
    <name evidence="3" type="ORF">ENJ89_04990</name>
</gene>
<comment type="caution">
    <text evidence="3">The sequence shown here is derived from an EMBL/GenBank/DDBJ whole genome shotgun (WGS) entry which is preliminary data.</text>
</comment>
<accession>A0A7V5UEK6</accession>
<name>A0A7V5UEK6_CALAY</name>
<dbReference type="GO" id="GO:0005737">
    <property type="term" value="C:cytoplasm"/>
    <property type="evidence" value="ECO:0007669"/>
    <property type="project" value="InterPro"/>
</dbReference>
<dbReference type="AlphaFoldDB" id="A0A7V5UEK6"/>
<proteinExistence type="predicted"/>
<dbReference type="InterPro" id="IPR009252">
    <property type="entry name" value="Cell_div_ZapB"/>
</dbReference>
<dbReference type="Pfam" id="PF06005">
    <property type="entry name" value="ZapB"/>
    <property type="match status" value="1"/>
</dbReference>
<evidence type="ECO:0000313" key="3">
    <source>
        <dbReference type="EMBL" id="HHJ52527.1"/>
    </source>
</evidence>